<evidence type="ECO:0000313" key="1">
    <source>
        <dbReference type="EMBL" id="QWZ06389.1"/>
    </source>
</evidence>
<gene>
    <name evidence="1" type="ORF">KRR39_12300</name>
</gene>
<dbReference type="KEGG" id="nps:KRR39_12300"/>
<dbReference type="EMBL" id="CP077062">
    <property type="protein sequence ID" value="QWZ06389.1"/>
    <property type="molecule type" value="Genomic_DNA"/>
</dbReference>
<dbReference type="AlphaFoldDB" id="A0A975SV21"/>
<accession>A0A975SV21</accession>
<evidence type="ECO:0000313" key="2">
    <source>
        <dbReference type="Proteomes" id="UP000683575"/>
    </source>
</evidence>
<keyword evidence="2" id="KW-1185">Reference proteome</keyword>
<reference evidence="1" key="1">
    <citation type="submission" date="2021-06" db="EMBL/GenBank/DDBJ databases">
        <title>Complete genome sequence of Nocardioides sp. G188.</title>
        <authorList>
            <person name="Im W.-T."/>
        </authorList>
    </citation>
    <scope>NUCLEOTIDE SEQUENCE</scope>
    <source>
        <strain evidence="1">G188</strain>
    </source>
</reference>
<organism evidence="1 2">
    <name type="scientific">Nocardioides panacis</name>
    <dbReference type="NCBI Taxonomy" id="2849501"/>
    <lineage>
        <taxon>Bacteria</taxon>
        <taxon>Bacillati</taxon>
        <taxon>Actinomycetota</taxon>
        <taxon>Actinomycetes</taxon>
        <taxon>Propionibacteriales</taxon>
        <taxon>Nocardioidaceae</taxon>
        <taxon>Nocardioides</taxon>
    </lineage>
</organism>
<dbReference type="Proteomes" id="UP000683575">
    <property type="component" value="Chromosome"/>
</dbReference>
<sequence length="70" mass="7665">MTYERLPYDEASTTARMTSDARAAGAVLRAAVRPAPSIRYEDYPHDLPKPTLDVSEAASRLAAALHLHLD</sequence>
<protein>
    <submittedName>
        <fullName evidence="1">Uncharacterized protein</fullName>
    </submittedName>
</protein>
<dbReference type="RefSeq" id="WP_216937279.1">
    <property type="nucleotide sequence ID" value="NZ_CP077062.1"/>
</dbReference>
<proteinExistence type="predicted"/>
<name>A0A975SV21_9ACTN</name>